<evidence type="ECO:0000313" key="2">
    <source>
        <dbReference type="EMBL" id="KAF2602961.1"/>
    </source>
</evidence>
<organism evidence="2">
    <name type="scientific">Brassica cretica</name>
    <name type="common">Mustard</name>
    <dbReference type="NCBI Taxonomy" id="69181"/>
    <lineage>
        <taxon>Eukaryota</taxon>
        <taxon>Viridiplantae</taxon>
        <taxon>Streptophyta</taxon>
        <taxon>Embryophyta</taxon>
        <taxon>Tracheophyta</taxon>
        <taxon>Spermatophyta</taxon>
        <taxon>Magnoliopsida</taxon>
        <taxon>eudicotyledons</taxon>
        <taxon>Gunneridae</taxon>
        <taxon>Pentapetalae</taxon>
        <taxon>rosids</taxon>
        <taxon>malvids</taxon>
        <taxon>Brassicales</taxon>
        <taxon>Brassicaceae</taxon>
        <taxon>Brassiceae</taxon>
        <taxon>Brassica</taxon>
    </lineage>
</organism>
<feature type="region of interest" description="Disordered" evidence="1">
    <location>
        <begin position="39"/>
        <end position="83"/>
    </location>
</feature>
<sequence length="317" mass="34169">MEAISASLQNPNLIPKISHSSGPLSATIVEILKPASVSVEEVPAKSPTKRSSVSNNRGDETDFVRPDPGGLGRGRRLTSLGPLPGRTSKNFALYLKHRPYAKANSDLSSVSWAKLRQAQCSSHQVQPAQLAGLLAHSAGSAGSQLNSAGSSVGSSDQCDSSGQLQGRSGLTVPGRLVTAIGEGRKARELVGFIIQDQEWCEGHKEAVLGKIKRDVMNAPLNGFDHCWQHPKHPPEPENTRKWSGKKRDDRIPLSKAWPALIMDDHDKGRSQILHHHSVGSDLMALNHGLGRFRNGAHGLSRAVHDQDPYGPGRFFGI</sequence>
<accession>A0A8S9LA97</accession>
<gene>
    <name evidence="2" type="ORF">F2Q70_00027244</name>
</gene>
<name>A0A8S9LA97_BRACR</name>
<dbReference type="AlphaFoldDB" id="A0A8S9LA97"/>
<dbReference type="EMBL" id="QGKY02000094">
    <property type="protein sequence ID" value="KAF2602961.1"/>
    <property type="molecule type" value="Genomic_DNA"/>
</dbReference>
<feature type="region of interest" description="Disordered" evidence="1">
    <location>
        <begin position="141"/>
        <end position="169"/>
    </location>
</feature>
<reference evidence="2" key="1">
    <citation type="submission" date="2019-12" db="EMBL/GenBank/DDBJ databases">
        <title>Genome sequencing and annotation of Brassica cretica.</title>
        <authorList>
            <person name="Studholme D.J."/>
            <person name="Sarris P.F."/>
        </authorList>
    </citation>
    <scope>NUCLEOTIDE SEQUENCE</scope>
    <source>
        <strain evidence="2">PFS-102/07</strain>
        <tissue evidence="2">Leaf</tissue>
    </source>
</reference>
<evidence type="ECO:0000256" key="1">
    <source>
        <dbReference type="SAM" id="MobiDB-lite"/>
    </source>
</evidence>
<proteinExistence type="predicted"/>
<protein>
    <submittedName>
        <fullName evidence="2">Uncharacterized protein</fullName>
    </submittedName>
</protein>
<feature type="compositionally biased region" description="Low complexity" evidence="1">
    <location>
        <begin position="141"/>
        <end position="166"/>
    </location>
</feature>
<comment type="caution">
    <text evidence="2">The sequence shown here is derived from an EMBL/GenBank/DDBJ whole genome shotgun (WGS) entry which is preliminary data.</text>
</comment>